<gene>
    <name evidence="2" type="ORF">RHSIM_Rhsim06G0205100</name>
</gene>
<feature type="compositionally biased region" description="Basic and acidic residues" evidence="1">
    <location>
        <begin position="149"/>
        <end position="159"/>
    </location>
</feature>
<dbReference type="OrthoDB" id="1669237at2759"/>
<accession>A0A834LM54</accession>
<evidence type="ECO:0000256" key="1">
    <source>
        <dbReference type="SAM" id="MobiDB-lite"/>
    </source>
</evidence>
<dbReference type="SUPFAM" id="SSF53756">
    <property type="entry name" value="UDP-Glycosyltransferase/glycogen phosphorylase"/>
    <property type="match status" value="1"/>
</dbReference>
<evidence type="ECO:0008006" key="4">
    <source>
        <dbReference type="Google" id="ProtNLM"/>
    </source>
</evidence>
<dbReference type="PANTHER" id="PTHR46686">
    <property type="entry name" value="GLYCOSYLTRANSFERASE"/>
    <property type="match status" value="1"/>
</dbReference>
<organism evidence="2 3">
    <name type="scientific">Rhododendron simsii</name>
    <name type="common">Sims's rhododendron</name>
    <dbReference type="NCBI Taxonomy" id="118357"/>
    <lineage>
        <taxon>Eukaryota</taxon>
        <taxon>Viridiplantae</taxon>
        <taxon>Streptophyta</taxon>
        <taxon>Embryophyta</taxon>
        <taxon>Tracheophyta</taxon>
        <taxon>Spermatophyta</taxon>
        <taxon>Magnoliopsida</taxon>
        <taxon>eudicotyledons</taxon>
        <taxon>Gunneridae</taxon>
        <taxon>Pentapetalae</taxon>
        <taxon>asterids</taxon>
        <taxon>Ericales</taxon>
        <taxon>Ericaceae</taxon>
        <taxon>Ericoideae</taxon>
        <taxon>Rhodoreae</taxon>
        <taxon>Rhododendron</taxon>
    </lineage>
</organism>
<evidence type="ECO:0000313" key="3">
    <source>
        <dbReference type="Proteomes" id="UP000626092"/>
    </source>
</evidence>
<proteinExistence type="predicted"/>
<reference evidence="2" key="1">
    <citation type="submission" date="2019-11" db="EMBL/GenBank/DDBJ databases">
        <authorList>
            <person name="Liu Y."/>
            <person name="Hou J."/>
            <person name="Li T.-Q."/>
            <person name="Guan C.-H."/>
            <person name="Wu X."/>
            <person name="Wu H.-Z."/>
            <person name="Ling F."/>
            <person name="Zhang R."/>
            <person name="Shi X.-G."/>
            <person name="Ren J.-P."/>
            <person name="Chen E.-F."/>
            <person name="Sun J.-M."/>
        </authorList>
    </citation>
    <scope>NUCLEOTIDE SEQUENCE</scope>
    <source>
        <strain evidence="2">Adult_tree_wgs_1</strain>
        <tissue evidence="2">Leaves</tissue>
    </source>
</reference>
<sequence>MGPTVEIVGPFEANELSEFYNAIVVFVNPALRPRGLDLTLIEAMHCGKPVLTLNFPSITGTVVLNEGFGYTFAPNVKSLVEAMETAIADGVEVLERKVGVCKEDVSSMFTADKMASAYERFFLCIKNAKYFSLASSPPCTTSPPPPPPPDEKDVADLATKRQPWAPNEVLNPNGGFGLLTDSSD</sequence>
<dbReference type="Pfam" id="PF13692">
    <property type="entry name" value="Glyco_trans_1_4"/>
    <property type="match status" value="1"/>
</dbReference>
<protein>
    <recommendedName>
        <fullName evidence="4">Glycosyl transferase family 1 domain-containing protein</fullName>
    </recommendedName>
</protein>
<dbReference type="AlphaFoldDB" id="A0A834LM54"/>
<dbReference type="PANTHER" id="PTHR46686:SF2">
    <property type="entry name" value="GLYCOSYLTRANSFERASE"/>
    <property type="match status" value="1"/>
</dbReference>
<dbReference type="Proteomes" id="UP000626092">
    <property type="component" value="Unassembled WGS sequence"/>
</dbReference>
<feature type="region of interest" description="Disordered" evidence="1">
    <location>
        <begin position="136"/>
        <end position="184"/>
    </location>
</feature>
<dbReference type="EMBL" id="WJXA01000006">
    <property type="protein sequence ID" value="KAF7140130.1"/>
    <property type="molecule type" value="Genomic_DNA"/>
</dbReference>
<name>A0A834LM54_RHOSS</name>
<comment type="caution">
    <text evidence="2">The sequence shown here is derived from an EMBL/GenBank/DDBJ whole genome shotgun (WGS) entry which is preliminary data.</text>
</comment>
<dbReference type="Gene3D" id="3.40.50.2000">
    <property type="entry name" value="Glycogen Phosphorylase B"/>
    <property type="match status" value="1"/>
</dbReference>
<keyword evidence="3" id="KW-1185">Reference proteome</keyword>
<evidence type="ECO:0000313" key="2">
    <source>
        <dbReference type="EMBL" id="KAF7140130.1"/>
    </source>
</evidence>